<keyword evidence="6" id="KW-1185">Reference proteome</keyword>
<keyword evidence="3 5" id="KW-0418">Kinase</keyword>
<organism evidence="5 6">
    <name type="scientific">Parapedobacter luteus</name>
    <dbReference type="NCBI Taxonomy" id="623280"/>
    <lineage>
        <taxon>Bacteria</taxon>
        <taxon>Pseudomonadati</taxon>
        <taxon>Bacteroidota</taxon>
        <taxon>Sphingobacteriia</taxon>
        <taxon>Sphingobacteriales</taxon>
        <taxon>Sphingobacteriaceae</taxon>
        <taxon>Parapedobacter</taxon>
    </lineage>
</organism>
<dbReference type="SUPFAM" id="SSF53613">
    <property type="entry name" value="Ribokinase-like"/>
    <property type="match status" value="1"/>
</dbReference>
<dbReference type="GO" id="GO:0016301">
    <property type="term" value="F:kinase activity"/>
    <property type="evidence" value="ECO:0007669"/>
    <property type="project" value="UniProtKB-KW"/>
</dbReference>
<dbReference type="InterPro" id="IPR050306">
    <property type="entry name" value="PfkB_Carbo_kinase"/>
</dbReference>
<evidence type="ECO:0000259" key="4">
    <source>
        <dbReference type="Pfam" id="PF00294"/>
    </source>
</evidence>
<dbReference type="STRING" id="623280.SAMN05660226_03015"/>
<dbReference type="PROSITE" id="PS00584">
    <property type="entry name" value="PFKB_KINASES_2"/>
    <property type="match status" value="1"/>
</dbReference>
<evidence type="ECO:0000256" key="3">
    <source>
        <dbReference type="ARBA" id="ARBA00022777"/>
    </source>
</evidence>
<proteinExistence type="inferred from homology"/>
<name>A0A1T5DUX9_9SPHI</name>
<evidence type="ECO:0000256" key="2">
    <source>
        <dbReference type="ARBA" id="ARBA00022679"/>
    </source>
</evidence>
<feature type="domain" description="Carbohydrate kinase PfkB" evidence="4">
    <location>
        <begin position="23"/>
        <end position="285"/>
    </location>
</feature>
<accession>A0A1T5DUX9</accession>
<reference evidence="5 6" key="1">
    <citation type="submission" date="2017-02" db="EMBL/GenBank/DDBJ databases">
        <authorList>
            <person name="Peterson S.W."/>
        </authorList>
    </citation>
    <scope>NUCLEOTIDE SEQUENCE [LARGE SCALE GENOMIC DNA]</scope>
    <source>
        <strain evidence="5 6">DSM 22899</strain>
    </source>
</reference>
<keyword evidence="2" id="KW-0808">Transferase</keyword>
<dbReference type="Proteomes" id="UP000190541">
    <property type="component" value="Unassembled WGS sequence"/>
</dbReference>
<sequence>MNGENKNVVCFGEILWDMLPSGKKPGGAPMNVAYHLNRLGIQSTIISRIGDDEAGRELSSFLDNIGLSTENIQIDSDHETSKVIACIGADNEVLYEIIAPVAWDFIQYEERFATLLQAADVLVYGSLIARNEASRDTLLSLLGKARYRLFDVNLRAPHYTPAVVDQLMQAADAIKLNIHELVAVSGWLGNRSGDEYAGIGLLQDYYGIQEIIVTKGSQGASYYTPNSRHDYPAVSVDVKDTVGSGDSFLAAFLAQKLRGETSDNMLEFATTLGAYVTTQSGACPPYSRMDLNRFMWEKYLESIQWKQ</sequence>
<dbReference type="Pfam" id="PF00294">
    <property type="entry name" value="PfkB"/>
    <property type="match status" value="1"/>
</dbReference>
<dbReference type="CDD" id="cd01167">
    <property type="entry name" value="bac_FRK"/>
    <property type="match status" value="1"/>
</dbReference>
<dbReference type="RefSeq" id="WP_176146225.1">
    <property type="nucleotide sequence ID" value="NZ_FUYS01000007.1"/>
</dbReference>
<protein>
    <submittedName>
        <fullName evidence="5">Fructokinase</fullName>
    </submittedName>
</protein>
<dbReference type="EMBL" id="FUYS01000007">
    <property type="protein sequence ID" value="SKB75608.1"/>
    <property type="molecule type" value="Genomic_DNA"/>
</dbReference>
<dbReference type="PROSITE" id="PS00583">
    <property type="entry name" value="PFKB_KINASES_1"/>
    <property type="match status" value="1"/>
</dbReference>
<evidence type="ECO:0000313" key="6">
    <source>
        <dbReference type="Proteomes" id="UP000190541"/>
    </source>
</evidence>
<dbReference type="AlphaFoldDB" id="A0A1T5DUX9"/>
<dbReference type="InterPro" id="IPR029056">
    <property type="entry name" value="Ribokinase-like"/>
</dbReference>
<dbReference type="InterPro" id="IPR011611">
    <property type="entry name" value="PfkB_dom"/>
</dbReference>
<gene>
    <name evidence="5" type="ORF">SAMN05660226_03015</name>
</gene>
<comment type="similarity">
    <text evidence="1">Belongs to the carbohydrate kinase PfkB family.</text>
</comment>
<dbReference type="PANTHER" id="PTHR43085">
    <property type="entry name" value="HEXOKINASE FAMILY MEMBER"/>
    <property type="match status" value="1"/>
</dbReference>
<dbReference type="Gene3D" id="3.40.1190.20">
    <property type="match status" value="1"/>
</dbReference>
<dbReference type="InterPro" id="IPR002173">
    <property type="entry name" value="Carboh/pur_kinase_PfkB_CS"/>
</dbReference>
<evidence type="ECO:0000256" key="1">
    <source>
        <dbReference type="ARBA" id="ARBA00010688"/>
    </source>
</evidence>
<dbReference type="PANTHER" id="PTHR43085:SF57">
    <property type="entry name" value="CARBOHYDRATE KINASE PFKB DOMAIN-CONTAINING PROTEIN"/>
    <property type="match status" value="1"/>
</dbReference>
<evidence type="ECO:0000313" key="5">
    <source>
        <dbReference type="EMBL" id="SKB75608.1"/>
    </source>
</evidence>